<proteinExistence type="predicted"/>
<organism evidence="2 3">
    <name type="scientific">Eutrema salsugineum</name>
    <name type="common">Saltwater cress</name>
    <name type="synonym">Sisymbrium salsugineum</name>
    <dbReference type="NCBI Taxonomy" id="72664"/>
    <lineage>
        <taxon>Eukaryota</taxon>
        <taxon>Viridiplantae</taxon>
        <taxon>Streptophyta</taxon>
        <taxon>Embryophyta</taxon>
        <taxon>Tracheophyta</taxon>
        <taxon>Spermatophyta</taxon>
        <taxon>Magnoliopsida</taxon>
        <taxon>eudicotyledons</taxon>
        <taxon>Gunneridae</taxon>
        <taxon>Pentapetalae</taxon>
        <taxon>rosids</taxon>
        <taxon>malvids</taxon>
        <taxon>Brassicales</taxon>
        <taxon>Brassicaceae</taxon>
        <taxon>Eutremeae</taxon>
        <taxon>Eutrema</taxon>
    </lineage>
</organism>
<keyword evidence="1" id="KW-1133">Transmembrane helix</keyword>
<dbReference type="EMBL" id="KI517385">
    <property type="protein sequence ID" value="ESQ51241.1"/>
    <property type="molecule type" value="Genomic_DNA"/>
</dbReference>
<keyword evidence="1" id="KW-0812">Transmembrane</keyword>
<evidence type="ECO:0000313" key="3">
    <source>
        <dbReference type="Proteomes" id="UP000030689"/>
    </source>
</evidence>
<evidence type="ECO:0000313" key="2">
    <source>
        <dbReference type="EMBL" id="ESQ51241.1"/>
    </source>
</evidence>
<evidence type="ECO:0000256" key="1">
    <source>
        <dbReference type="SAM" id="Phobius"/>
    </source>
</evidence>
<dbReference type="AlphaFoldDB" id="V4NWL0"/>
<reference evidence="2 3" key="1">
    <citation type="journal article" date="2013" name="Front. Plant Sci.">
        <title>The Reference Genome of the Halophytic Plant Eutrema salsugineum.</title>
        <authorList>
            <person name="Yang R."/>
            <person name="Jarvis D.E."/>
            <person name="Chen H."/>
            <person name="Beilstein M.A."/>
            <person name="Grimwood J."/>
            <person name="Jenkins J."/>
            <person name="Shu S."/>
            <person name="Prochnik S."/>
            <person name="Xin M."/>
            <person name="Ma C."/>
            <person name="Schmutz J."/>
            <person name="Wing R.A."/>
            <person name="Mitchell-Olds T."/>
            <person name="Schumaker K.S."/>
            <person name="Wang X."/>
        </authorList>
    </citation>
    <scope>NUCLEOTIDE SEQUENCE [LARGE SCALE GENOMIC DNA]</scope>
</reference>
<gene>
    <name evidence="2" type="ORF">EUTSA_v10016281mg</name>
</gene>
<protein>
    <submittedName>
        <fullName evidence="2">Uncharacterized protein</fullName>
    </submittedName>
</protein>
<dbReference type="Gramene" id="ESQ51241">
    <property type="protein sequence ID" value="ESQ51241"/>
    <property type="gene ID" value="EUTSA_v10016281mg"/>
</dbReference>
<keyword evidence="3" id="KW-1185">Reference proteome</keyword>
<dbReference type="Proteomes" id="UP000030689">
    <property type="component" value="Unassembled WGS sequence"/>
</dbReference>
<keyword evidence="1" id="KW-0472">Membrane</keyword>
<feature type="transmembrane region" description="Helical" evidence="1">
    <location>
        <begin position="718"/>
        <end position="737"/>
    </location>
</feature>
<sequence>MEISIMSLGNFVEQVAGQKQKVSLVASSTENLKTGLQDDDFKLFKQTQVHFELVDNRIHNSLRGVTRGCRFSDCKMARKNLGVKRIHVKRRYHKARKKKSSKYIPRPDLARALTCYGMFHSSSSRDHLRNRKVERAHFTKRRSIVDIGVKRGPHLFIYGFRSPDTINPLSHNDRMMIEVEKGMMDSNRLAKVAGVSEQRSLYLDLAGEKHGKASHGGGVMRYAWRISLRGGIEERQFMGLSIADRILMTGRVSDFSQVNQIWEPGGIIGTKALGDWFKRFCSSETAPKLMKKVHEIGFHGVCTEDFDQGGVIIVWECGGSLVEQALWDKLNKKLMANEDDIKAEKVPKLTQMDHKISFQGMRVTLELQSSYEWFVGSKREIGANAYFSGFKQLFRYGINTCEGTTEINKLLELCAEGLDTEHVKKCGAPSERILGKRPRDPGRFRKHTQCGVQSEQKENKGVRSKGGVYNKDLLWKRDIESTRKRKMRLDWLTRWEKIVLELTRKLLKMGLQWVVRWESQGLCYYGYKNCIKKLTLLFGSGVVCQGLIEWLDNHFLENPDNVGIGVKFQTKLARYCALEVGLWLHLEDKVVLLGASNSVWSEIVDDTRKTPAMADKSDHMEMNGVSREDRGKRRIPDQIGGSLGSDHKDCLLLNLTHIGVVEWYESLKLGDARPVVSFEDLSNDLLLSWIAYSGHNKDGRRDPFEGVVDYHLEDKVSLLGGGIVMTRILKILGYYWACGYKEKLEAQVSYYLSLFTIYAIVFYTPVFSLVLSL</sequence>
<feature type="transmembrane region" description="Helical" evidence="1">
    <location>
        <begin position="749"/>
        <end position="771"/>
    </location>
</feature>
<accession>V4NWL0</accession>
<name>V4NWL0_EUTSA</name>
<dbReference type="KEGG" id="eus:EUTSA_v10016281mg"/>